<evidence type="ECO:0000256" key="7">
    <source>
        <dbReference type="ARBA" id="ARBA00022989"/>
    </source>
</evidence>
<dbReference type="AlphaFoldDB" id="A0AAV1P1W1"/>
<feature type="transmembrane region" description="Helical" evidence="9">
    <location>
        <begin position="47"/>
        <end position="80"/>
    </location>
</feature>
<evidence type="ECO:0000256" key="1">
    <source>
        <dbReference type="ARBA" id="ARBA00004477"/>
    </source>
</evidence>
<dbReference type="PANTHER" id="PTHR14275">
    <property type="entry name" value="PROMETHIN"/>
    <property type="match status" value="1"/>
</dbReference>
<keyword evidence="11" id="KW-1185">Reference proteome</keyword>
<evidence type="ECO:0000256" key="2">
    <source>
        <dbReference type="ARBA" id="ARBA00004502"/>
    </source>
</evidence>
<evidence type="ECO:0000256" key="6">
    <source>
        <dbReference type="ARBA" id="ARBA00022824"/>
    </source>
</evidence>
<dbReference type="GO" id="GO:0005789">
    <property type="term" value="C:endoplasmic reticulum membrane"/>
    <property type="evidence" value="ECO:0007669"/>
    <property type="project" value="UniProtKB-SubCell"/>
</dbReference>
<keyword evidence="4" id="KW-0551">Lipid droplet</keyword>
<feature type="transmembrane region" description="Helical" evidence="9">
    <location>
        <begin position="86"/>
        <end position="114"/>
    </location>
</feature>
<evidence type="ECO:0000256" key="4">
    <source>
        <dbReference type="ARBA" id="ARBA00022677"/>
    </source>
</evidence>
<name>A0AAV1P1W1_SCOSC</name>
<dbReference type="EMBL" id="CAWUFR010000076">
    <property type="protein sequence ID" value="CAK6964742.1"/>
    <property type="molecule type" value="Genomic_DNA"/>
</dbReference>
<evidence type="ECO:0000256" key="8">
    <source>
        <dbReference type="ARBA" id="ARBA00023136"/>
    </source>
</evidence>
<dbReference type="Proteomes" id="UP001314229">
    <property type="component" value="Unassembled WGS sequence"/>
</dbReference>
<evidence type="ECO:0000313" key="11">
    <source>
        <dbReference type="Proteomes" id="UP001314229"/>
    </source>
</evidence>
<evidence type="ECO:0000313" key="10">
    <source>
        <dbReference type="EMBL" id="CAK6964742.1"/>
    </source>
</evidence>
<keyword evidence="6" id="KW-0256">Endoplasmic reticulum</keyword>
<reference evidence="10 11" key="1">
    <citation type="submission" date="2024-01" db="EMBL/GenBank/DDBJ databases">
        <authorList>
            <person name="Alioto T."/>
            <person name="Alioto T."/>
            <person name="Gomez Garrido J."/>
        </authorList>
    </citation>
    <scope>NUCLEOTIDE SEQUENCE [LARGE SCALE GENOMIC DNA]</scope>
</reference>
<keyword evidence="5 9" id="KW-0812">Transmembrane</keyword>
<keyword evidence="8 9" id="KW-0472">Membrane</keyword>
<organism evidence="10 11">
    <name type="scientific">Scomber scombrus</name>
    <name type="common">Atlantic mackerel</name>
    <name type="synonym">Scomber vernalis</name>
    <dbReference type="NCBI Taxonomy" id="13677"/>
    <lineage>
        <taxon>Eukaryota</taxon>
        <taxon>Metazoa</taxon>
        <taxon>Chordata</taxon>
        <taxon>Craniata</taxon>
        <taxon>Vertebrata</taxon>
        <taxon>Euteleostomi</taxon>
        <taxon>Actinopterygii</taxon>
        <taxon>Neopterygii</taxon>
        <taxon>Teleostei</taxon>
        <taxon>Neoteleostei</taxon>
        <taxon>Acanthomorphata</taxon>
        <taxon>Pelagiaria</taxon>
        <taxon>Scombriformes</taxon>
        <taxon>Scombridae</taxon>
        <taxon>Scomber</taxon>
    </lineage>
</organism>
<gene>
    <name evidence="10" type="ORF">FSCOSCO3_A025360</name>
</gene>
<proteinExistence type="inferred from homology"/>
<sequence>MQESSRMTECQQLWGRWTTQFNCIYDDPKVAHLMKTRVGQYLSGHPFLALTVLLFSVMAALPVGLFLTFALVTFVVSAVAFVFFEVFLLFVGGLCLLCVLSGLAFVSVLVASIFNVSYITISNTLNYYNTRRTKGGKVCGKEKGCETSTAKETE</sequence>
<evidence type="ECO:0000256" key="5">
    <source>
        <dbReference type="ARBA" id="ARBA00022692"/>
    </source>
</evidence>
<dbReference type="InterPro" id="IPR029709">
    <property type="entry name" value="LDAF1"/>
</dbReference>
<protein>
    <submittedName>
        <fullName evidence="10">Lipid droplet assembly factor 1-like</fullName>
    </submittedName>
</protein>
<evidence type="ECO:0000256" key="9">
    <source>
        <dbReference type="SAM" id="Phobius"/>
    </source>
</evidence>
<dbReference type="PANTHER" id="PTHR14275:SF0">
    <property type="entry name" value="LIPID DROPLET ASSEMBLY FACTOR 1"/>
    <property type="match status" value="1"/>
</dbReference>
<comment type="subcellular location">
    <subcellularLocation>
        <location evidence="1">Endoplasmic reticulum membrane</location>
        <topology evidence="1">Multi-pass membrane protein</topology>
    </subcellularLocation>
    <subcellularLocation>
        <location evidence="2">Lipid droplet</location>
    </subcellularLocation>
</comment>
<comment type="similarity">
    <text evidence="3">Belongs to the LDAF1 family.</text>
</comment>
<dbReference type="Pfam" id="PF16015">
    <property type="entry name" value="Promethin"/>
    <property type="match status" value="1"/>
</dbReference>
<dbReference type="GO" id="GO:0005811">
    <property type="term" value="C:lipid droplet"/>
    <property type="evidence" value="ECO:0007669"/>
    <property type="project" value="UniProtKB-SubCell"/>
</dbReference>
<accession>A0AAV1P1W1</accession>
<evidence type="ECO:0000256" key="3">
    <source>
        <dbReference type="ARBA" id="ARBA00007618"/>
    </source>
</evidence>
<comment type="caution">
    <text evidence="10">The sequence shown here is derived from an EMBL/GenBank/DDBJ whole genome shotgun (WGS) entry which is preliminary data.</text>
</comment>
<keyword evidence="7 9" id="KW-1133">Transmembrane helix</keyword>